<dbReference type="InterPro" id="IPR036388">
    <property type="entry name" value="WH-like_DNA-bd_sf"/>
</dbReference>
<dbReference type="SUPFAM" id="SSF46785">
    <property type="entry name" value="Winged helix' DNA-binding domain"/>
    <property type="match status" value="1"/>
</dbReference>
<protein>
    <submittedName>
        <fullName evidence="6">HTH-type transcriptional regulator BenM</fullName>
    </submittedName>
</protein>
<evidence type="ECO:0000256" key="1">
    <source>
        <dbReference type="ARBA" id="ARBA00009437"/>
    </source>
</evidence>
<dbReference type="InterPro" id="IPR036390">
    <property type="entry name" value="WH_DNA-bd_sf"/>
</dbReference>
<keyword evidence="4" id="KW-0804">Transcription</keyword>
<dbReference type="Pfam" id="PF03466">
    <property type="entry name" value="LysR_substrate"/>
    <property type="match status" value="1"/>
</dbReference>
<dbReference type="CDD" id="cd08414">
    <property type="entry name" value="PBP2_LTTR_aromatics_like"/>
    <property type="match status" value="1"/>
</dbReference>
<dbReference type="Pfam" id="PF00126">
    <property type="entry name" value="HTH_1"/>
    <property type="match status" value="1"/>
</dbReference>
<accession>A0A446CY56</accession>
<evidence type="ECO:0000313" key="6">
    <source>
        <dbReference type="EMBL" id="SSW72757.1"/>
    </source>
</evidence>
<evidence type="ECO:0000313" key="7">
    <source>
        <dbReference type="Proteomes" id="UP000289465"/>
    </source>
</evidence>
<dbReference type="OrthoDB" id="5292387at2"/>
<dbReference type="GO" id="GO:0003677">
    <property type="term" value="F:DNA binding"/>
    <property type="evidence" value="ECO:0007669"/>
    <property type="project" value="UniProtKB-KW"/>
</dbReference>
<dbReference type="SUPFAM" id="SSF53850">
    <property type="entry name" value="Periplasmic binding protein-like II"/>
    <property type="match status" value="1"/>
</dbReference>
<evidence type="ECO:0000256" key="4">
    <source>
        <dbReference type="ARBA" id="ARBA00023163"/>
    </source>
</evidence>
<name>A0A446CY56_9BURK</name>
<dbReference type="EMBL" id="UFQC01000041">
    <property type="protein sequence ID" value="SSW72757.1"/>
    <property type="molecule type" value="Genomic_DNA"/>
</dbReference>
<organism evidence="6 7">
    <name type="scientific">Achromobacter veterisilvae</name>
    <dbReference type="NCBI Taxonomy" id="2069367"/>
    <lineage>
        <taxon>Bacteria</taxon>
        <taxon>Pseudomonadati</taxon>
        <taxon>Pseudomonadota</taxon>
        <taxon>Betaproteobacteria</taxon>
        <taxon>Burkholderiales</taxon>
        <taxon>Alcaligenaceae</taxon>
        <taxon>Achromobacter</taxon>
    </lineage>
</organism>
<gene>
    <name evidence="6" type="primary">benM_13</name>
    <name evidence="6" type="ORF">AVE30378_05317</name>
</gene>
<dbReference type="PROSITE" id="PS50931">
    <property type="entry name" value="HTH_LYSR"/>
    <property type="match status" value="1"/>
</dbReference>
<keyword evidence="3" id="KW-0238">DNA-binding</keyword>
<sequence>MNLKSLQFFCEVVETRNANLAAQRLHVVPTAVSMQLGQLEAMLGAKVFDRSTRPMTLTPLGRFIYPKAKALLADAQRLFDEAQDMASGHFGWLSIGFTRSTIFSVLPDAVRRMKVDLPKVRIDLTEILSEHQGQALRSGLIHVGLSRAMGPRAEEDDLDYFPLFDDALVAAVPSAGAFSKRKRLTPGDLAGMPFISYPKDPESSFARSTIQALEQAGARVRVGYEAKEIHTALGLVAAGLGYALVGRSVADDSRSDILFLPVQGLTATAQVYAVRAKGVSHRLADDFMKIIVEQSGARDRAGATRSAIAG</sequence>
<dbReference type="GO" id="GO:0032993">
    <property type="term" value="C:protein-DNA complex"/>
    <property type="evidence" value="ECO:0007669"/>
    <property type="project" value="TreeGrafter"/>
</dbReference>
<keyword evidence="2" id="KW-0805">Transcription regulation</keyword>
<dbReference type="InterPro" id="IPR005119">
    <property type="entry name" value="LysR_subst-bd"/>
</dbReference>
<dbReference type="Proteomes" id="UP000289465">
    <property type="component" value="Unassembled WGS sequence"/>
</dbReference>
<dbReference type="Gene3D" id="3.40.190.10">
    <property type="entry name" value="Periplasmic binding protein-like II"/>
    <property type="match status" value="2"/>
</dbReference>
<dbReference type="InterPro" id="IPR000847">
    <property type="entry name" value="LysR_HTH_N"/>
</dbReference>
<proteinExistence type="inferred from homology"/>
<reference evidence="6 7" key="1">
    <citation type="submission" date="2018-07" db="EMBL/GenBank/DDBJ databases">
        <authorList>
            <person name="Peeters C."/>
        </authorList>
    </citation>
    <scope>NUCLEOTIDE SEQUENCE [LARGE SCALE GENOMIC DNA]</scope>
    <source>
        <strain evidence="6 7">LMG 30378</strain>
    </source>
</reference>
<evidence type="ECO:0000259" key="5">
    <source>
        <dbReference type="PROSITE" id="PS50931"/>
    </source>
</evidence>
<feature type="domain" description="HTH lysR-type" evidence="5">
    <location>
        <begin position="1"/>
        <end position="58"/>
    </location>
</feature>
<comment type="similarity">
    <text evidence="1">Belongs to the LysR transcriptional regulatory family.</text>
</comment>
<dbReference type="PANTHER" id="PTHR30346:SF17">
    <property type="entry name" value="LYSR FAMILY TRANSCRIPTIONAL REGULATOR"/>
    <property type="match status" value="1"/>
</dbReference>
<dbReference type="RefSeq" id="WP_129245388.1">
    <property type="nucleotide sequence ID" value="NZ_UFQC01000041.1"/>
</dbReference>
<dbReference type="Gene3D" id="1.10.10.10">
    <property type="entry name" value="Winged helix-like DNA-binding domain superfamily/Winged helix DNA-binding domain"/>
    <property type="match status" value="1"/>
</dbReference>
<evidence type="ECO:0000256" key="3">
    <source>
        <dbReference type="ARBA" id="ARBA00023125"/>
    </source>
</evidence>
<evidence type="ECO:0000256" key="2">
    <source>
        <dbReference type="ARBA" id="ARBA00023015"/>
    </source>
</evidence>
<dbReference type="GO" id="GO:0003700">
    <property type="term" value="F:DNA-binding transcription factor activity"/>
    <property type="evidence" value="ECO:0007669"/>
    <property type="project" value="InterPro"/>
</dbReference>
<dbReference type="AlphaFoldDB" id="A0A446CY56"/>
<dbReference type="PANTHER" id="PTHR30346">
    <property type="entry name" value="TRANSCRIPTIONAL DUAL REGULATOR HCAR-RELATED"/>
    <property type="match status" value="1"/>
</dbReference>